<organism evidence="2 3">
    <name type="scientific">Vanessa tameamea</name>
    <name type="common">Kamehameha butterfly</name>
    <dbReference type="NCBI Taxonomy" id="334116"/>
    <lineage>
        <taxon>Eukaryota</taxon>
        <taxon>Metazoa</taxon>
        <taxon>Ecdysozoa</taxon>
        <taxon>Arthropoda</taxon>
        <taxon>Hexapoda</taxon>
        <taxon>Insecta</taxon>
        <taxon>Pterygota</taxon>
        <taxon>Neoptera</taxon>
        <taxon>Endopterygota</taxon>
        <taxon>Lepidoptera</taxon>
        <taxon>Glossata</taxon>
        <taxon>Ditrysia</taxon>
        <taxon>Papilionoidea</taxon>
        <taxon>Nymphalidae</taxon>
        <taxon>Nymphalinae</taxon>
        <taxon>Vanessa</taxon>
    </lineage>
</organism>
<dbReference type="InterPro" id="IPR001810">
    <property type="entry name" value="F-box_dom"/>
</dbReference>
<protein>
    <submittedName>
        <fullName evidence="3">Uncharacterized protein LOC135194522</fullName>
    </submittedName>
</protein>
<reference evidence="3" key="1">
    <citation type="submission" date="2025-08" db="UniProtKB">
        <authorList>
            <consortium name="RefSeq"/>
        </authorList>
    </citation>
    <scope>IDENTIFICATION</scope>
    <source>
        <tissue evidence="3">Whole body</tissue>
    </source>
</reference>
<dbReference type="Proteomes" id="UP001652626">
    <property type="component" value="Chromosome 31"/>
</dbReference>
<dbReference type="GeneID" id="135194522"/>
<dbReference type="Pfam" id="PF12937">
    <property type="entry name" value="F-box-like"/>
    <property type="match status" value="1"/>
</dbReference>
<dbReference type="PROSITE" id="PS50181">
    <property type="entry name" value="FBOX"/>
    <property type="match status" value="1"/>
</dbReference>
<feature type="domain" description="F-box" evidence="1">
    <location>
        <begin position="29"/>
        <end position="79"/>
    </location>
</feature>
<dbReference type="SMART" id="SM00256">
    <property type="entry name" value="FBOX"/>
    <property type="match status" value="1"/>
</dbReference>
<keyword evidence="2" id="KW-1185">Reference proteome</keyword>
<evidence type="ECO:0000313" key="2">
    <source>
        <dbReference type="Proteomes" id="UP001652626"/>
    </source>
</evidence>
<dbReference type="Gene3D" id="1.20.1280.50">
    <property type="match status" value="1"/>
</dbReference>
<sequence length="443" mass="52002">LNTHLWPLSAVKKRSHSHIKPIKMNENETYYMETSPTEILIYIFTFLSPKERAKCCQVCWRWKRIVDNLSKNEGLWLKHCKKDFNDIYSVAYYKRVPGLTWFHIYRSLTLWSKLNKANESMDEFASATGCMDEIRDFQILRHGLIGVHTRGAITYYDLDTLKLSRRTSITGNYLRYVENDDTIIILGYNLNLFVVRKLITDTHYETDVTFGNVKTFLLADEDLFYVTLTDEVFLCKLQDDQLKSVLLNQANSSIMSVGYHKGNINLLTFQRDIFTIVGNELIYRSTLDTSTNLLHELKKYNFLENLDWRVYFQWMYVLKHTVPEGPLRDIIIIKTYGEAVFVGSNWGVFRIYYAPYNNDEFDLFNSEPIKQFNFMERCDCPVLSMCPIIRIDVIEGEDSHIILIAMPKKIAVITYIHSFKETTMGTMLPYQDVHKIKILNISE</sequence>
<name>A0ABM4AY09_VANTA</name>
<dbReference type="RefSeq" id="XP_064076175.1">
    <property type="nucleotide sequence ID" value="XM_064220105.1"/>
</dbReference>
<dbReference type="CDD" id="cd09917">
    <property type="entry name" value="F-box_SF"/>
    <property type="match status" value="1"/>
</dbReference>
<accession>A0ABM4AY09</accession>
<gene>
    <name evidence="3" type="primary">LOC135194522</name>
</gene>
<evidence type="ECO:0000313" key="3">
    <source>
        <dbReference type="RefSeq" id="XP_064076175.1"/>
    </source>
</evidence>
<evidence type="ECO:0000259" key="1">
    <source>
        <dbReference type="PROSITE" id="PS50181"/>
    </source>
</evidence>
<feature type="non-terminal residue" evidence="3">
    <location>
        <position position="1"/>
    </location>
</feature>
<dbReference type="SUPFAM" id="SSF81383">
    <property type="entry name" value="F-box domain"/>
    <property type="match status" value="1"/>
</dbReference>
<proteinExistence type="predicted"/>
<dbReference type="InterPro" id="IPR036047">
    <property type="entry name" value="F-box-like_dom_sf"/>
</dbReference>